<evidence type="ECO:0000313" key="3">
    <source>
        <dbReference type="EMBL" id="CUW88796.1"/>
    </source>
</evidence>
<organism evidence="3 4">
    <name type="scientific">Agrobacterium genomosp. 2 str. CFBP 5494</name>
    <dbReference type="NCBI Taxonomy" id="1183436"/>
    <lineage>
        <taxon>Bacteria</taxon>
        <taxon>Pseudomonadati</taxon>
        <taxon>Pseudomonadota</taxon>
        <taxon>Alphaproteobacteria</taxon>
        <taxon>Hyphomicrobiales</taxon>
        <taxon>Rhizobiaceae</taxon>
        <taxon>Rhizobium/Agrobacterium group</taxon>
        <taxon>Agrobacterium</taxon>
        <taxon>Agrobacterium tumefaciens complex</taxon>
    </lineage>
</organism>
<dbReference type="Gene3D" id="3.40.50.300">
    <property type="entry name" value="P-loop containing nucleotide triphosphate hydrolases"/>
    <property type="match status" value="1"/>
</dbReference>
<proteinExistence type="predicted"/>
<dbReference type="AlphaFoldDB" id="A0A9W5EZJ3"/>
<comment type="caution">
    <text evidence="3">The sequence shown here is derived from an EMBL/GenBank/DDBJ whole genome shotgun (WGS) entry which is preliminary data.</text>
</comment>
<dbReference type="EMBL" id="FBVY01000006">
    <property type="protein sequence ID" value="CUW88796.1"/>
    <property type="molecule type" value="Genomic_DNA"/>
</dbReference>
<dbReference type="Pfam" id="PF01935">
    <property type="entry name" value="DUF87"/>
    <property type="match status" value="1"/>
</dbReference>
<dbReference type="Proteomes" id="UP000191933">
    <property type="component" value="Unassembled WGS sequence"/>
</dbReference>
<feature type="domain" description="AAA+ ATPase" evidence="2">
    <location>
        <begin position="24"/>
        <end position="284"/>
    </location>
</feature>
<evidence type="ECO:0000256" key="1">
    <source>
        <dbReference type="SAM" id="MobiDB-lite"/>
    </source>
</evidence>
<protein>
    <recommendedName>
        <fullName evidence="2">AAA+ ATPase domain-containing protein</fullName>
    </recommendedName>
</protein>
<dbReference type="InterPro" id="IPR003593">
    <property type="entry name" value="AAA+_ATPase"/>
</dbReference>
<evidence type="ECO:0000313" key="4">
    <source>
        <dbReference type="Proteomes" id="UP000191933"/>
    </source>
</evidence>
<dbReference type="SMART" id="SM00382">
    <property type="entry name" value="AAA"/>
    <property type="match status" value="1"/>
</dbReference>
<keyword evidence="4" id="KW-1185">Reference proteome</keyword>
<gene>
    <name evidence="3" type="ORF">AGR2A_Cc140168</name>
</gene>
<name>A0A9W5EZJ3_9HYPH</name>
<dbReference type="InterPro" id="IPR008571">
    <property type="entry name" value="HerA-like"/>
</dbReference>
<dbReference type="PANTHER" id="PTHR42957">
    <property type="entry name" value="HELICASE MJ1565-RELATED"/>
    <property type="match status" value="1"/>
</dbReference>
<sequence>MQVGIDMGTLSGGQQAKLDIEELLATRLLVQGNSGSGKSHLLRRLLEQSAPWVQQVIIDPEGDFVTLSDKFGHVVVDGERTEAELAGIANRIRQHRVSCVLTLEGLDIEQQMRAAAAFLNGLFDADREFWYPVLVVVDEAQMFAPSVAGEVTEDARKASLGAMTNLMCRGRKRGLAGVIATQRLAKLAKNVAAEASNFLMGRTFLDIDMARAADLLGMDRRQAEMFRDLQRGNFVALGPALSRRPLPIVIGAVETSARSSSPKLMPLPDAPQDVEDLIFTPDPEEFTRAAVRRTPPAPRPTNDILAELSRSTPAAVGPSSEPSLRAGQPEMAPEEREEKIAAVLVEILDDPQSAYRTDAVLYQDFLVRARMRRIPGTPMTLAEFRRQVAIARSGVDAAMAASEGWEKALELSMSVSDDLQGVSCYSSRQRSARNLARPMPESPAPTAPIPPAARGVSLVISRRRSLWWCMPISPASVSWHFPISTQKPRPAMRMRLRMMQGWRRSEGAAGLFASIYSPVMPDLIRHPATARLRREKSLLRSRT</sequence>
<dbReference type="InterPro" id="IPR002789">
    <property type="entry name" value="HerA_central"/>
</dbReference>
<feature type="region of interest" description="Disordered" evidence="1">
    <location>
        <begin position="311"/>
        <end position="333"/>
    </location>
</feature>
<evidence type="ECO:0000259" key="2">
    <source>
        <dbReference type="SMART" id="SM00382"/>
    </source>
</evidence>
<dbReference type="PANTHER" id="PTHR42957:SF1">
    <property type="entry name" value="HELICASE MJ1565-RELATED"/>
    <property type="match status" value="1"/>
</dbReference>
<accession>A0A9W5EZJ3</accession>
<reference evidence="3 4" key="1">
    <citation type="submission" date="2016-01" db="EMBL/GenBank/DDBJ databases">
        <authorList>
            <person name="Regsiter A."/>
            <person name="william w."/>
        </authorList>
    </citation>
    <scope>NUCLEOTIDE SEQUENCE [LARGE SCALE GENOMIC DNA]</scope>
    <source>
        <strain evidence="3 4">CFBP 5494</strain>
    </source>
</reference>
<dbReference type="SUPFAM" id="SSF52540">
    <property type="entry name" value="P-loop containing nucleoside triphosphate hydrolases"/>
    <property type="match status" value="1"/>
</dbReference>
<dbReference type="InterPro" id="IPR027417">
    <property type="entry name" value="P-loop_NTPase"/>
</dbReference>